<dbReference type="Gene3D" id="1.10.1200.210">
    <property type="entry name" value="Chaperonin-like RbcX"/>
    <property type="match status" value="2"/>
</dbReference>
<dbReference type="GO" id="GO:0044183">
    <property type="term" value="F:protein folding chaperone"/>
    <property type="evidence" value="ECO:0007669"/>
    <property type="project" value="InterPro"/>
</dbReference>
<evidence type="ECO:0000313" key="4">
    <source>
        <dbReference type="EMBL" id="KAF3325486.1"/>
    </source>
</evidence>
<dbReference type="SUPFAM" id="SSF158615">
    <property type="entry name" value="RbcX-like"/>
    <property type="match status" value="1"/>
</dbReference>
<dbReference type="AlphaFoldDB" id="A0A833QPA6"/>
<dbReference type="GO" id="GO:0015979">
    <property type="term" value="P:photosynthesis"/>
    <property type="evidence" value="ECO:0007669"/>
    <property type="project" value="UniProtKB-KW"/>
</dbReference>
<reference evidence="4" key="1">
    <citation type="submission" date="2020-01" db="EMBL/GenBank/DDBJ databases">
        <title>Genome sequence of Kobresia littledalei, the first chromosome-level genome in the family Cyperaceae.</title>
        <authorList>
            <person name="Qu G."/>
        </authorList>
    </citation>
    <scope>NUCLEOTIDE SEQUENCE</scope>
    <source>
        <strain evidence="4">C.B.Clarke</strain>
        <tissue evidence="4">Leaf</tissue>
    </source>
</reference>
<evidence type="ECO:0000313" key="5">
    <source>
        <dbReference type="Proteomes" id="UP000623129"/>
    </source>
</evidence>
<sequence length="175" mass="20615">MAYARSMVIGSGALNISGVNKRCSLSRTLFMGSSFVDTRQDLHRSFRCLRKRRGRRSSCLVVVDELAGQYEDAFEDVDKQLVHYFTYKAVRTVLYQLYEMNPPNYTWLYNFVGTNQSSDERIMVTRLHLYGQWIKKCDHAKMYQKISDENLELMRERLIETIIWPTDDTTTEKIE</sequence>
<dbReference type="EMBL" id="SWLB01000020">
    <property type="protein sequence ID" value="KAF3325486.1"/>
    <property type="molecule type" value="Genomic_DNA"/>
</dbReference>
<dbReference type="PANTHER" id="PTHR33791">
    <property type="entry name" value="CHAPERONIN-LIKE RBCX PROTEIN 1, CHLOROPLASTIC"/>
    <property type="match status" value="1"/>
</dbReference>
<dbReference type="InterPro" id="IPR038052">
    <property type="entry name" value="Chaperonin_RbcX_sf"/>
</dbReference>
<name>A0A833QPA6_9POAL</name>
<dbReference type="GO" id="GO:0015977">
    <property type="term" value="P:carbon fixation"/>
    <property type="evidence" value="ECO:0007669"/>
    <property type="project" value="UniProtKB-KW"/>
</dbReference>
<dbReference type="OrthoDB" id="546456at2759"/>
<dbReference type="GO" id="GO:0110102">
    <property type="term" value="P:ribulose bisphosphate carboxylase complex assembly"/>
    <property type="evidence" value="ECO:0007669"/>
    <property type="project" value="InterPro"/>
</dbReference>
<proteinExistence type="predicted"/>
<evidence type="ECO:0000256" key="1">
    <source>
        <dbReference type="ARBA" id="ARBA00022531"/>
    </source>
</evidence>
<dbReference type="InterPro" id="IPR003435">
    <property type="entry name" value="Chaperonin_RcbX"/>
</dbReference>
<gene>
    <name evidence="4" type="ORF">FCM35_KLT10557</name>
</gene>
<keyword evidence="1" id="KW-0602">Photosynthesis</keyword>
<dbReference type="Pfam" id="PF02341">
    <property type="entry name" value="RbcX"/>
    <property type="match status" value="1"/>
</dbReference>
<accession>A0A833QPA6</accession>
<keyword evidence="3" id="KW-0120">Carbon dioxide fixation</keyword>
<evidence type="ECO:0000256" key="2">
    <source>
        <dbReference type="ARBA" id="ARBA00023186"/>
    </source>
</evidence>
<evidence type="ECO:0000256" key="3">
    <source>
        <dbReference type="ARBA" id="ARBA00023300"/>
    </source>
</evidence>
<protein>
    <submittedName>
        <fullName evidence="4">RbcX protein</fullName>
    </submittedName>
</protein>
<organism evidence="4 5">
    <name type="scientific">Carex littledalei</name>
    <dbReference type="NCBI Taxonomy" id="544730"/>
    <lineage>
        <taxon>Eukaryota</taxon>
        <taxon>Viridiplantae</taxon>
        <taxon>Streptophyta</taxon>
        <taxon>Embryophyta</taxon>
        <taxon>Tracheophyta</taxon>
        <taxon>Spermatophyta</taxon>
        <taxon>Magnoliopsida</taxon>
        <taxon>Liliopsida</taxon>
        <taxon>Poales</taxon>
        <taxon>Cyperaceae</taxon>
        <taxon>Cyperoideae</taxon>
        <taxon>Cariceae</taxon>
        <taxon>Carex</taxon>
        <taxon>Carex subgen. Euthyceras</taxon>
    </lineage>
</organism>
<keyword evidence="2" id="KW-0143">Chaperone</keyword>
<comment type="caution">
    <text evidence="4">The sequence shown here is derived from an EMBL/GenBank/DDBJ whole genome shotgun (WGS) entry which is preliminary data.</text>
</comment>
<dbReference type="PANTHER" id="PTHR33791:SF1">
    <property type="entry name" value="RUBISCO CHAPERONE RBCX"/>
    <property type="match status" value="1"/>
</dbReference>
<keyword evidence="5" id="KW-1185">Reference proteome</keyword>
<dbReference type="Proteomes" id="UP000623129">
    <property type="component" value="Unassembled WGS sequence"/>
</dbReference>